<feature type="binding site" evidence="1">
    <location>
        <position position="34"/>
    </location>
    <ligand>
        <name>ATP</name>
        <dbReference type="ChEBI" id="CHEBI:30616"/>
    </ligand>
</feature>
<keyword evidence="1" id="KW-0547">Nucleotide-binding</keyword>
<dbReference type="InterPro" id="IPR011009">
    <property type="entry name" value="Kinase-like_dom_sf"/>
</dbReference>
<dbReference type="PROSITE" id="PS50011">
    <property type="entry name" value="PROTEIN_KINASE_DOM"/>
    <property type="match status" value="1"/>
</dbReference>
<dbReference type="GO" id="GO:0005737">
    <property type="term" value="C:cytoplasm"/>
    <property type="evidence" value="ECO:0007669"/>
    <property type="project" value="TreeGrafter"/>
</dbReference>
<dbReference type="PANTHER" id="PTHR24361:SF678">
    <property type="entry name" value="SPORULATION-SPECIFIC PROTEIN 1"/>
    <property type="match status" value="1"/>
</dbReference>
<keyword evidence="4" id="KW-1185">Reference proteome</keyword>
<organism evidence="3 4">
    <name type="scientific">Cylindrobasidium torrendii FP15055 ss-10</name>
    <dbReference type="NCBI Taxonomy" id="1314674"/>
    <lineage>
        <taxon>Eukaryota</taxon>
        <taxon>Fungi</taxon>
        <taxon>Dikarya</taxon>
        <taxon>Basidiomycota</taxon>
        <taxon>Agaricomycotina</taxon>
        <taxon>Agaricomycetes</taxon>
        <taxon>Agaricomycetidae</taxon>
        <taxon>Agaricales</taxon>
        <taxon>Marasmiineae</taxon>
        <taxon>Physalacriaceae</taxon>
        <taxon>Cylindrobasidium</taxon>
    </lineage>
</organism>
<dbReference type="OrthoDB" id="10252171at2759"/>
<name>A0A0D7BQW8_9AGAR</name>
<protein>
    <submittedName>
        <fullName evidence="3">Kinase-like protein</fullName>
    </submittedName>
</protein>
<dbReference type="PROSITE" id="PS00109">
    <property type="entry name" value="PROTEIN_KINASE_TYR"/>
    <property type="match status" value="1"/>
</dbReference>
<dbReference type="GO" id="GO:0004674">
    <property type="term" value="F:protein serine/threonine kinase activity"/>
    <property type="evidence" value="ECO:0007669"/>
    <property type="project" value="TreeGrafter"/>
</dbReference>
<dbReference type="InterPro" id="IPR017441">
    <property type="entry name" value="Protein_kinase_ATP_BS"/>
</dbReference>
<dbReference type="AlphaFoldDB" id="A0A0D7BQW8"/>
<accession>A0A0D7BQW8</accession>
<feature type="non-terminal residue" evidence="3">
    <location>
        <position position="1"/>
    </location>
</feature>
<evidence type="ECO:0000259" key="2">
    <source>
        <dbReference type="PROSITE" id="PS50011"/>
    </source>
</evidence>
<sequence length="238" mass="26735">YERGKRIGQGGFGTVYFGIRRKAGSQDSQVVAIKSVTGKFAITALDEQAIMIRAEGHRNFLQFFDCGTFVIPILIMEYFDGRDLRDWVEFYTSFTPSLVKHIAREALSGLAYLHEGTTPGFIHRDISMGNILMSADFKVKIIDYGCAIPVSPHNSVRTVETLMQLLDPEFNYGIPFFRAPEILEERLWTTAADIWALGMVLLFTTRANSHVLTNESGVRSISSLQTLSYLTDTKSSMK</sequence>
<dbReference type="Proteomes" id="UP000054007">
    <property type="component" value="Unassembled WGS sequence"/>
</dbReference>
<keyword evidence="1" id="KW-0067">ATP-binding</keyword>
<feature type="domain" description="Protein kinase" evidence="2">
    <location>
        <begin position="1"/>
        <end position="238"/>
    </location>
</feature>
<dbReference type="InterPro" id="IPR000719">
    <property type="entry name" value="Prot_kinase_dom"/>
</dbReference>
<reference evidence="3 4" key="1">
    <citation type="journal article" date="2015" name="Fungal Genet. Biol.">
        <title>Evolution of novel wood decay mechanisms in Agaricales revealed by the genome sequences of Fistulina hepatica and Cylindrobasidium torrendii.</title>
        <authorList>
            <person name="Floudas D."/>
            <person name="Held B.W."/>
            <person name="Riley R."/>
            <person name="Nagy L.G."/>
            <person name="Koehler G."/>
            <person name="Ransdell A.S."/>
            <person name="Younus H."/>
            <person name="Chow J."/>
            <person name="Chiniquy J."/>
            <person name="Lipzen A."/>
            <person name="Tritt A."/>
            <person name="Sun H."/>
            <person name="Haridas S."/>
            <person name="LaButti K."/>
            <person name="Ohm R.A."/>
            <person name="Kues U."/>
            <person name="Blanchette R.A."/>
            <person name="Grigoriev I.V."/>
            <person name="Minto R.E."/>
            <person name="Hibbett D.S."/>
        </authorList>
    </citation>
    <scope>NUCLEOTIDE SEQUENCE [LARGE SCALE GENOMIC DNA]</scope>
    <source>
        <strain evidence="3 4">FP15055 ss-10</strain>
    </source>
</reference>
<keyword evidence="3" id="KW-0808">Transferase</keyword>
<dbReference type="GO" id="GO:0005524">
    <property type="term" value="F:ATP binding"/>
    <property type="evidence" value="ECO:0007669"/>
    <property type="project" value="UniProtKB-UniRule"/>
</dbReference>
<dbReference type="CDD" id="cd00180">
    <property type="entry name" value="PKc"/>
    <property type="match status" value="1"/>
</dbReference>
<proteinExistence type="predicted"/>
<dbReference type="Gene3D" id="1.10.510.10">
    <property type="entry name" value="Transferase(Phosphotransferase) domain 1"/>
    <property type="match status" value="1"/>
</dbReference>
<dbReference type="STRING" id="1314674.A0A0D7BQW8"/>
<gene>
    <name evidence="3" type="ORF">CYLTODRAFT_343761</name>
</gene>
<dbReference type="InterPro" id="IPR008266">
    <property type="entry name" value="Tyr_kinase_AS"/>
</dbReference>
<dbReference type="Pfam" id="PF00069">
    <property type="entry name" value="Pkinase"/>
    <property type="match status" value="1"/>
</dbReference>
<dbReference type="PROSITE" id="PS00107">
    <property type="entry name" value="PROTEIN_KINASE_ATP"/>
    <property type="match status" value="1"/>
</dbReference>
<dbReference type="SUPFAM" id="SSF56112">
    <property type="entry name" value="Protein kinase-like (PK-like)"/>
    <property type="match status" value="1"/>
</dbReference>
<dbReference type="InterPro" id="IPR053235">
    <property type="entry name" value="Ser_Thr_kinase"/>
</dbReference>
<evidence type="ECO:0000256" key="1">
    <source>
        <dbReference type="PROSITE-ProRule" id="PRU10141"/>
    </source>
</evidence>
<evidence type="ECO:0000313" key="3">
    <source>
        <dbReference type="EMBL" id="KIY72635.1"/>
    </source>
</evidence>
<dbReference type="PANTHER" id="PTHR24361">
    <property type="entry name" value="MITOGEN-ACTIVATED KINASE KINASE KINASE"/>
    <property type="match status" value="1"/>
</dbReference>
<evidence type="ECO:0000313" key="4">
    <source>
        <dbReference type="Proteomes" id="UP000054007"/>
    </source>
</evidence>
<keyword evidence="3" id="KW-0418">Kinase</keyword>
<dbReference type="EMBL" id="KN880442">
    <property type="protein sequence ID" value="KIY72635.1"/>
    <property type="molecule type" value="Genomic_DNA"/>
</dbReference>